<dbReference type="Proteomes" id="UP000613160">
    <property type="component" value="Unassembled WGS sequence"/>
</dbReference>
<keyword evidence="4 9" id="KW-1003">Cell membrane</keyword>
<accession>A0A917DGX5</accession>
<dbReference type="Pfam" id="PF26002">
    <property type="entry name" value="Beta-barrel_AprE"/>
    <property type="match status" value="1"/>
</dbReference>
<keyword evidence="14" id="KW-1185">Reference proteome</keyword>
<dbReference type="SUPFAM" id="SSF56954">
    <property type="entry name" value="Outer membrane efflux proteins (OEP)"/>
    <property type="match status" value="1"/>
</dbReference>
<comment type="subcellular location">
    <subcellularLocation>
        <location evidence="1 9">Cell inner membrane</location>
        <topology evidence="1 9">Single-pass membrane protein</topology>
    </subcellularLocation>
</comment>
<feature type="domain" description="AprE-like long alpha-helical hairpin" evidence="11">
    <location>
        <begin position="116"/>
        <end position="302"/>
    </location>
</feature>
<dbReference type="Pfam" id="PF25994">
    <property type="entry name" value="HH_AprE"/>
    <property type="match status" value="1"/>
</dbReference>
<evidence type="ECO:0000256" key="4">
    <source>
        <dbReference type="ARBA" id="ARBA00022475"/>
    </source>
</evidence>
<evidence type="ECO:0000256" key="7">
    <source>
        <dbReference type="ARBA" id="ARBA00022989"/>
    </source>
</evidence>
<dbReference type="PANTHER" id="PTHR30386:SF17">
    <property type="entry name" value="ALKALINE PROTEASE SECRETION PROTEIN APRE"/>
    <property type="match status" value="1"/>
</dbReference>
<proteinExistence type="inferred from homology"/>
<dbReference type="PRINTS" id="PR01490">
    <property type="entry name" value="RTXTOXIND"/>
</dbReference>
<evidence type="ECO:0000256" key="2">
    <source>
        <dbReference type="ARBA" id="ARBA00009477"/>
    </source>
</evidence>
<dbReference type="PANTHER" id="PTHR30386">
    <property type="entry name" value="MEMBRANE FUSION SUBUNIT OF EMRAB-TOLC MULTIDRUG EFFLUX PUMP"/>
    <property type="match status" value="1"/>
</dbReference>
<reference evidence="13" key="1">
    <citation type="journal article" date="2014" name="Int. J. Syst. Evol. Microbiol.">
        <title>Complete genome sequence of Corynebacterium casei LMG S-19264T (=DSM 44701T), isolated from a smear-ripened cheese.</title>
        <authorList>
            <consortium name="US DOE Joint Genome Institute (JGI-PGF)"/>
            <person name="Walter F."/>
            <person name="Albersmeier A."/>
            <person name="Kalinowski J."/>
            <person name="Ruckert C."/>
        </authorList>
    </citation>
    <scope>NUCLEOTIDE SEQUENCE</scope>
    <source>
        <strain evidence="13">CGMCC 1.15493</strain>
    </source>
</reference>
<dbReference type="RefSeq" id="WP_244640410.1">
    <property type="nucleotide sequence ID" value="NZ_BMJJ01000012.1"/>
</dbReference>
<evidence type="ECO:0000259" key="11">
    <source>
        <dbReference type="Pfam" id="PF25994"/>
    </source>
</evidence>
<feature type="domain" description="AprE-like beta-barrel" evidence="12">
    <location>
        <begin position="345"/>
        <end position="435"/>
    </location>
</feature>
<comment type="caution">
    <text evidence="13">The sequence shown here is derived from an EMBL/GenBank/DDBJ whole genome shotgun (WGS) entry which is preliminary data.</text>
</comment>
<evidence type="ECO:0000256" key="8">
    <source>
        <dbReference type="ARBA" id="ARBA00023136"/>
    </source>
</evidence>
<feature type="coiled-coil region" evidence="10">
    <location>
        <begin position="174"/>
        <end position="208"/>
    </location>
</feature>
<keyword evidence="10" id="KW-0175">Coiled coil</keyword>
<dbReference type="Gene3D" id="2.40.30.170">
    <property type="match status" value="1"/>
</dbReference>
<gene>
    <name evidence="13" type="primary">aprE</name>
    <name evidence="13" type="ORF">GCM10011335_42120</name>
</gene>
<sequence length="458" mass="49751">MAPTSREILPFEPHSTARGTVYALAATVPLRRTVAPTMRLGHGLIVVFLVGFFGWAVLAPLTAGAIAPGIVSPDGNRRTVQHLEGGIIAEIKVKDGDRVRKGDPLVVLQSIQAASSNRASLDQHRTLQATLARLEAQQRDAPNITFPRDLVEDVDQLAVAPIMEGQRSIFERERASHEVQRQVLADRIAQLDEQVLASQSRVASAESQIESVAEELVGKEKLLKKGFVSKPDVLRLRRARAELEGGRGEYLGDIAEARQKIGELQTQIASLDADRQNKLASDLDLARGNLALAVERLNTSQDILDRTVVMAPISGTVVDSKFSSPGGVVQRGEPILDIVPSEEKLLIDARISPLDVDVVTIGMPATVHLNAFSARGLPRISGAVRSISADRIVDPVTAQPYYLAKVEVSPEELAGIDKKLTLVAGMPAEVLFVTGHRTMARYLLEPFEDAFRRGLRED</sequence>
<keyword evidence="3 9" id="KW-0813">Transport</keyword>
<evidence type="ECO:0000256" key="5">
    <source>
        <dbReference type="ARBA" id="ARBA00022519"/>
    </source>
</evidence>
<evidence type="ECO:0000256" key="10">
    <source>
        <dbReference type="SAM" id="Coils"/>
    </source>
</evidence>
<name>A0A917DGX5_9HYPH</name>
<keyword evidence="7 9" id="KW-1133">Transmembrane helix</keyword>
<evidence type="ECO:0000256" key="3">
    <source>
        <dbReference type="ARBA" id="ARBA00022448"/>
    </source>
</evidence>
<dbReference type="EMBL" id="BMJJ01000012">
    <property type="protein sequence ID" value="GGD34661.1"/>
    <property type="molecule type" value="Genomic_DNA"/>
</dbReference>
<organism evidence="13 14">
    <name type="scientific">Aureimonas glaciei</name>
    <dbReference type="NCBI Taxonomy" id="1776957"/>
    <lineage>
        <taxon>Bacteria</taxon>
        <taxon>Pseudomonadati</taxon>
        <taxon>Pseudomonadota</taxon>
        <taxon>Alphaproteobacteria</taxon>
        <taxon>Hyphomicrobiales</taxon>
        <taxon>Aurantimonadaceae</taxon>
        <taxon>Aureimonas</taxon>
    </lineage>
</organism>
<dbReference type="InterPro" id="IPR010129">
    <property type="entry name" value="T1SS_HlyD"/>
</dbReference>
<dbReference type="AlphaFoldDB" id="A0A917DGX5"/>
<dbReference type="GO" id="GO:0015031">
    <property type="term" value="P:protein transport"/>
    <property type="evidence" value="ECO:0007669"/>
    <property type="project" value="InterPro"/>
</dbReference>
<evidence type="ECO:0000259" key="12">
    <source>
        <dbReference type="Pfam" id="PF26002"/>
    </source>
</evidence>
<evidence type="ECO:0000313" key="14">
    <source>
        <dbReference type="Proteomes" id="UP000613160"/>
    </source>
</evidence>
<dbReference type="GO" id="GO:0005886">
    <property type="term" value="C:plasma membrane"/>
    <property type="evidence" value="ECO:0007669"/>
    <property type="project" value="UniProtKB-SubCell"/>
</dbReference>
<evidence type="ECO:0000256" key="9">
    <source>
        <dbReference type="RuleBase" id="RU365093"/>
    </source>
</evidence>
<keyword evidence="5 9" id="KW-0997">Cell inner membrane</keyword>
<keyword evidence="6 9" id="KW-0812">Transmembrane</keyword>
<evidence type="ECO:0000256" key="1">
    <source>
        <dbReference type="ARBA" id="ARBA00004377"/>
    </source>
</evidence>
<evidence type="ECO:0000256" key="6">
    <source>
        <dbReference type="ARBA" id="ARBA00022692"/>
    </source>
</evidence>
<dbReference type="InterPro" id="IPR058781">
    <property type="entry name" value="HH_AprE-like"/>
</dbReference>
<comment type="similarity">
    <text evidence="2 9">Belongs to the membrane fusion protein (MFP) (TC 8.A.1) family.</text>
</comment>
<dbReference type="NCBIfam" id="TIGR01843">
    <property type="entry name" value="type_I_hlyD"/>
    <property type="match status" value="1"/>
</dbReference>
<dbReference type="InterPro" id="IPR058982">
    <property type="entry name" value="Beta-barrel_AprE"/>
</dbReference>
<feature type="transmembrane region" description="Helical" evidence="9">
    <location>
        <begin position="40"/>
        <end position="58"/>
    </location>
</feature>
<protein>
    <recommendedName>
        <fullName evidence="9">Membrane fusion protein (MFP) family protein</fullName>
    </recommendedName>
</protein>
<dbReference type="Gene3D" id="2.40.50.100">
    <property type="match status" value="1"/>
</dbReference>
<evidence type="ECO:0000313" key="13">
    <source>
        <dbReference type="EMBL" id="GGD34661.1"/>
    </source>
</evidence>
<keyword evidence="8 9" id="KW-0472">Membrane</keyword>
<reference evidence="13" key="2">
    <citation type="submission" date="2020-09" db="EMBL/GenBank/DDBJ databases">
        <authorList>
            <person name="Sun Q."/>
            <person name="Zhou Y."/>
        </authorList>
    </citation>
    <scope>NUCLEOTIDE SEQUENCE</scope>
    <source>
        <strain evidence="13">CGMCC 1.15493</strain>
    </source>
</reference>
<dbReference type="InterPro" id="IPR050739">
    <property type="entry name" value="MFP"/>
</dbReference>